<evidence type="ECO:0000256" key="1">
    <source>
        <dbReference type="ARBA" id="ARBA00004245"/>
    </source>
</evidence>
<dbReference type="PANTHER" id="PTHR47117">
    <property type="entry name" value="STAR-RELATED LIPID TRANSFER PROTEIN 9"/>
    <property type="match status" value="1"/>
</dbReference>
<dbReference type="GO" id="GO:0005524">
    <property type="term" value="F:ATP binding"/>
    <property type="evidence" value="ECO:0007669"/>
    <property type="project" value="UniProtKB-UniRule"/>
</dbReference>
<dbReference type="InterPro" id="IPR036961">
    <property type="entry name" value="Kinesin_motor_dom_sf"/>
</dbReference>
<comment type="caution">
    <text evidence="14">The sequence shown here is derived from an EMBL/GenBank/DDBJ whole genome shotgun (WGS) entry which is preliminary data.</text>
</comment>
<dbReference type="OrthoDB" id="3176171at2759"/>
<dbReference type="SUPFAM" id="SSF50729">
    <property type="entry name" value="PH domain-like"/>
    <property type="match status" value="1"/>
</dbReference>
<keyword evidence="2" id="KW-0963">Cytoplasm</keyword>
<evidence type="ECO:0000256" key="4">
    <source>
        <dbReference type="ARBA" id="ARBA00022741"/>
    </source>
</evidence>
<dbReference type="GO" id="GO:0008017">
    <property type="term" value="F:microtubule binding"/>
    <property type="evidence" value="ECO:0007669"/>
    <property type="project" value="InterPro"/>
</dbReference>
<evidence type="ECO:0000256" key="5">
    <source>
        <dbReference type="ARBA" id="ARBA00022840"/>
    </source>
</evidence>
<keyword evidence="8" id="KW-0206">Cytoskeleton</keyword>
<dbReference type="Gene3D" id="3.40.850.10">
    <property type="entry name" value="Kinesin motor domain"/>
    <property type="match status" value="2"/>
</dbReference>
<dbReference type="Proteomes" id="UP000193642">
    <property type="component" value="Unassembled WGS sequence"/>
</dbReference>
<keyword evidence="3" id="KW-0493">Microtubule</keyword>
<dbReference type="InterPro" id="IPR011993">
    <property type="entry name" value="PH-like_dom_sf"/>
</dbReference>
<keyword evidence="4 9" id="KW-0547">Nucleotide-binding</keyword>
<dbReference type="PRINTS" id="PR00380">
    <property type="entry name" value="KINESINHEAVY"/>
</dbReference>
<accession>A0A1Y2CX83</accession>
<dbReference type="PROSITE" id="PS50003">
    <property type="entry name" value="PH_DOMAIN"/>
    <property type="match status" value="1"/>
</dbReference>
<feature type="domain" description="PH" evidence="12">
    <location>
        <begin position="1473"/>
        <end position="1571"/>
    </location>
</feature>
<name>A0A1Y2CX83_9FUNG</name>
<evidence type="ECO:0000256" key="8">
    <source>
        <dbReference type="ARBA" id="ARBA00023212"/>
    </source>
</evidence>
<dbReference type="SUPFAM" id="SSF52540">
    <property type="entry name" value="P-loop containing nucleoside triphosphate hydrolases"/>
    <property type="match status" value="1"/>
</dbReference>
<protein>
    <submittedName>
        <fullName evidence="14">Kinesin-domain-containing protein</fullName>
    </submittedName>
</protein>
<dbReference type="Gene3D" id="2.30.29.30">
    <property type="entry name" value="Pleckstrin-homology domain (PH domain)/Phosphotyrosine-binding domain (PTB)"/>
    <property type="match status" value="1"/>
</dbReference>
<dbReference type="EMBL" id="MCGO01000005">
    <property type="protein sequence ID" value="ORY51630.1"/>
    <property type="molecule type" value="Genomic_DNA"/>
</dbReference>
<proteinExistence type="inferred from homology"/>
<evidence type="ECO:0000313" key="15">
    <source>
        <dbReference type="Proteomes" id="UP000193642"/>
    </source>
</evidence>
<feature type="domain" description="Kinesin motor" evidence="13">
    <location>
        <begin position="10"/>
        <end position="347"/>
    </location>
</feature>
<dbReference type="STRING" id="329046.A0A1Y2CX83"/>
<comment type="subcellular location">
    <subcellularLocation>
        <location evidence="1">Cytoplasm</location>
        <location evidence="1">Cytoskeleton</location>
    </subcellularLocation>
</comment>
<dbReference type="SUPFAM" id="SSF49879">
    <property type="entry name" value="SMAD/FHA domain"/>
    <property type="match status" value="1"/>
</dbReference>
<dbReference type="Gene3D" id="6.10.250.2520">
    <property type="match status" value="1"/>
</dbReference>
<keyword evidence="7 9" id="KW-0505">Motor protein</keyword>
<reference evidence="14 15" key="1">
    <citation type="submission" date="2016-07" db="EMBL/GenBank/DDBJ databases">
        <title>Pervasive Adenine N6-methylation of Active Genes in Fungi.</title>
        <authorList>
            <consortium name="DOE Joint Genome Institute"/>
            <person name="Mondo S.J."/>
            <person name="Dannebaum R.O."/>
            <person name="Kuo R.C."/>
            <person name="Labutti K."/>
            <person name="Haridas S."/>
            <person name="Kuo A."/>
            <person name="Salamov A."/>
            <person name="Ahrendt S.R."/>
            <person name="Lipzen A."/>
            <person name="Sullivan W."/>
            <person name="Andreopoulos W.B."/>
            <person name="Clum A."/>
            <person name="Lindquist E."/>
            <person name="Daum C."/>
            <person name="Ramamoorthy G.K."/>
            <person name="Gryganskyi A."/>
            <person name="Culley D."/>
            <person name="Magnuson J.K."/>
            <person name="James T.Y."/>
            <person name="O'Malley M.A."/>
            <person name="Stajich J.E."/>
            <person name="Spatafora J.W."/>
            <person name="Visel A."/>
            <person name="Grigoriev I.V."/>
        </authorList>
    </citation>
    <scope>NUCLEOTIDE SEQUENCE [LARGE SCALE GENOMIC DNA]</scope>
    <source>
        <strain evidence="14 15">JEL800</strain>
    </source>
</reference>
<dbReference type="PROSITE" id="PS50067">
    <property type="entry name" value="KINESIN_MOTOR_2"/>
    <property type="match status" value="1"/>
</dbReference>
<dbReference type="GO" id="GO:0010970">
    <property type="term" value="P:transport along microtubule"/>
    <property type="evidence" value="ECO:0007669"/>
    <property type="project" value="UniProtKB-ARBA"/>
</dbReference>
<feature type="coiled-coil region" evidence="10">
    <location>
        <begin position="355"/>
        <end position="382"/>
    </location>
</feature>
<evidence type="ECO:0000259" key="13">
    <source>
        <dbReference type="PROSITE" id="PS50067"/>
    </source>
</evidence>
<dbReference type="SMART" id="SM00233">
    <property type="entry name" value="PH"/>
    <property type="match status" value="1"/>
</dbReference>
<dbReference type="Pfam" id="PF00169">
    <property type="entry name" value="PH"/>
    <property type="match status" value="1"/>
</dbReference>
<dbReference type="Pfam" id="PF16183">
    <property type="entry name" value="Kinesin_assoc"/>
    <property type="match status" value="1"/>
</dbReference>
<evidence type="ECO:0000259" key="12">
    <source>
        <dbReference type="PROSITE" id="PS50003"/>
    </source>
</evidence>
<evidence type="ECO:0000256" key="11">
    <source>
        <dbReference type="SAM" id="MobiDB-lite"/>
    </source>
</evidence>
<keyword evidence="15" id="KW-1185">Reference proteome</keyword>
<organism evidence="14 15">
    <name type="scientific">Rhizoclosmatium globosum</name>
    <dbReference type="NCBI Taxonomy" id="329046"/>
    <lineage>
        <taxon>Eukaryota</taxon>
        <taxon>Fungi</taxon>
        <taxon>Fungi incertae sedis</taxon>
        <taxon>Chytridiomycota</taxon>
        <taxon>Chytridiomycota incertae sedis</taxon>
        <taxon>Chytridiomycetes</taxon>
        <taxon>Chytridiales</taxon>
        <taxon>Chytriomycetaceae</taxon>
        <taxon>Rhizoclosmatium</taxon>
    </lineage>
</organism>
<dbReference type="InterPro" id="IPR027417">
    <property type="entry name" value="P-loop_NTPase"/>
</dbReference>
<dbReference type="Pfam" id="PF12473">
    <property type="entry name" value="DUF3694"/>
    <property type="match status" value="1"/>
</dbReference>
<dbReference type="GO" id="GO:0003777">
    <property type="term" value="F:microtubule motor activity"/>
    <property type="evidence" value="ECO:0007669"/>
    <property type="project" value="InterPro"/>
</dbReference>
<dbReference type="GO" id="GO:0005874">
    <property type="term" value="C:microtubule"/>
    <property type="evidence" value="ECO:0007669"/>
    <property type="project" value="UniProtKB-KW"/>
</dbReference>
<dbReference type="Pfam" id="PF00225">
    <property type="entry name" value="Kinesin"/>
    <property type="match status" value="2"/>
</dbReference>
<dbReference type="Gene3D" id="2.60.200.20">
    <property type="match status" value="1"/>
</dbReference>
<dbReference type="InterPro" id="IPR022164">
    <property type="entry name" value="Kinesin-like"/>
</dbReference>
<feature type="binding site" evidence="9">
    <location>
        <begin position="98"/>
        <end position="105"/>
    </location>
    <ligand>
        <name>ATP</name>
        <dbReference type="ChEBI" id="CHEBI:30616"/>
    </ligand>
</feature>
<evidence type="ECO:0000256" key="10">
    <source>
        <dbReference type="SAM" id="Coils"/>
    </source>
</evidence>
<dbReference type="SMART" id="SM00129">
    <property type="entry name" value="KISc"/>
    <property type="match status" value="1"/>
</dbReference>
<dbReference type="InterPro" id="IPR001752">
    <property type="entry name" value="Kinesin_motor_dom"/>
</dbReference>
<evidence type="ECO:0000256" key="9">
    <source>
        <dbReference type="PROSITE-ProRule" id="PRU00283"/>
    </source>
</evidence>
<evidence type="ECO:0000256" key="6">
    <source>
        <dbReference type="ARBA" id="ARBA00023054"/>
    </source>
</evidence>
<evidence type="ECO:0000256" key="3">
    <source>
        <dbReference type="ARBA" id="ARBA00022701"/>
    </source>
</evidence>
<evidence type="ECO:0000313" key="14">
    <source>
        <dbReference type="EMBL" id="ORY51630.1"/>
    </source>
</evidence>
<keyword evidence="6 10" id="KW-0175">Coiled coil</keyword>
<evidence type="ECO:0000256" key="7">
    <source>
        <dbReference type="ARBA" id="ARBA00023175"/>
    </source>
</evidence>
<dbReference type="Pfam" id="PF00498">
    <property type="entry name" value="FHA"/>
    <property type="match status" value="1"/>
</dbReference>
<gene>
    <name evidence="14" type="ORF">BCR33DRAFT_712650</name>
</gene>
<dbReference type="InterPro" id="IPR008984">
    <property type="entry name" value="SMAD_FHA_dom_sf"/>
</dbReference>
<dbReference type="InterPro" id="IPR000253">
    <property type="entry name" value="FHA_dom"/>
</dbReference>
<feature type="region of interest" description="Disordered" evidence="11">
    <location>
        <begin position="679"/>
        <end position="698"/>
    </location>
</feature>
<dbReference type="InterPro" id="IPR001849">
    <property type="entry name" value="PH_domain"/>
</dbReference>
<comment type="similarity">
    <text evidence="9">Belongs to the TRAFAC class myosin-kinesin ATPase superfamily. Kinesin family.</text>
</comment>
<keyword evidence="5 9" id="KW-0067">ATP-binding</keyword>
<dbReference type="InterPro" id="IPR032405">
    <property type="entry name" value="Kinesin_assoc"/>
</dbReference>
<sequence length="1583" mass="175267">MAQAQATKSSVKVFVRIRPLGPDEGPSSITCPCPTTTTTATTETGSLIALKSRTGTNEFRFDGVFEPSSDQKRVYESSASELLGHALAGFNVCLFAYGQTGSGKTWTMCGDSSLVGGRGRGVVPRLCEDLFARIDKDAAVSVSFIEIYNEKVRDLLSPVAKLNLRVREHPTLGPTTAATNMNNQSSRSHAIFTVNLVQTINTTSPTAQSMDSTKLNRADATGATGARLKEGANINKSLTTLGKVISALADASETTLLNSRRSSIISDPLVSRRNSVRSFKSSDGFNSPQPVQAKQFVPYRDSVLTWLLKDCLGGNSKTVMLATVSPAESSNDETLSTLRYAERAKKIVNRAVVNEDETGRAVRLLREEVEKLRKRLAAYERNGEEEYLVDDARNPWEGGGGLGEVRMRRLSTVSSISSASNDTRDPEILMEQLLASEKLIAEMTETYEAKLQRSKEVELQRIQHEFVVSPVNSNPESVGVLAPKTLPHLVNLSEDPYLTECLLYRLPIGLHGVGSSPTATIYLETPTLLPDHAFLECTQESSETAKVFSVILRPNPEGITLLNGFQITQPVKLKSGDRILFGDYVYFRFVDPTEPTVYLPPRSPGSLSTPRSLRIAAAAGYDSEVSSVGSSPMKISSFPVAGTFPTFVGDEEAGIGRIMQPQQYHRVFGANRLENGSPISPGRIGSVGRRSRVSSGRGTSDLVMNERETGLAKRVLGKWRGRNYVALAQEILRSAVLLKEANVISKELGKNVFYEFEIVESISELSAASFWELQSDSLGSRSRQASNQLQQQSMTRPFVAVKVLDGHHNSTYRWTLADFKSRLESMRTLYDYVDPDAPSKYYAHQRAMTSEVSFYGGEGLNQPQYSCIGNVWVDIRCLSIGVLKEVRAPVLACDTGEILGWVLVVLSPISAAQYGEIADDEEFDDDSRDEESDIVEDLVLLGGAGAVGGHSTVQVGHTLVFEVSVLELTGISETLYTQIHCQFRLSEFTGRPATSGSWSERTYATDPAHGFQDTPIRWNFSQTISMEVTDEAKRVLDRGMAKFEIFAKPVQHVSDMIQAKFESQKASNTPQITVQTAEAKDVKEHVILAQIEISELSSKTGLFKPVPVETEIKQSETFKSEFRSPADIFLLRQGIQRRIKLRLSHSSGKYDLPWRRISYLKIGQIRRVDVKTNRPLEDDFDCPEMINLQLPGLEDERGSSENLFSVVPNLPYFSTNGQSSLEVELSWDTSIHNCVYLNRATKGYRLELTVAWGVEVDPLNDSNQAAATSQWNVFANAVEFEKQIGIVVHERDFKVQASAKAYDLLSTFGLGSSAARYVPRSNSLFMVETFPVSSTLAPKAKSSTRSLMSEIDTRAGYVRGEESLEGWQPSGQELVEQFWKKRERINKLNQLSFVKARIEEHEMFSSTLSRNLSEQESRVLLAKCVGLWKLKSRGVDPCLDKLLYDHKNTTKDDDGEEVQFVSSRCRLVLVMAPVSFRGPLLTPDAGDVWVKRYFAIRRPYLHMHADSSDLDELAIFSLVNTTIQFGPSLGPVFQDKSFVFAIHSKDCSLLLQASSASEMNAWLEALDPLEHGLNLSRRREASS</sequence>
<evidence type="ECO:0000256" key="2">
    <source>
        <dbReference type="ARBA" id="ARBA00022490"/>
    </source>
</evidence>